<dbReference type="GO" id="GO:0005938">
    <property type="term" value="C:cell cortex"/>
    <property type="evidence" value="ECO:0007669"/>
    <property type="project" value="UniProtKB-SubCell"/>
</dbReference>
<keyword evidence="4" id="KW-0344">Guanine-nucleotide releasing factor</keyword>
<keyword evidence="3" id="KW-0963">Cytoplasm</keyword>
<dbReference type="InterPro" id="IPR008376">
    <property type="entry name" value="Chaperone_Ric-8_A/B"/>
</dbReference>
<comment type="subcellular location">
    <subcellularLocation>
        <location evidence="1">Cytoplasm</location>
        <location evidence="1">Cell cortex</location>
    </subcellularLocation>
</comment>
<evidence type="ECO:0000313" key="7">
    <source>
        <dbReference type="Proteomes" id="UP001344447"/>
    </source>
</evidence>
<dbReference type="AlphaFoldDB" id="A0AAN7Z0X8"/>
<evidence type="ECO:0000256" key="2">
    <source>
        <dbReference type="ARBA" id="ARBA00009049"/>
    </source>
</evidence>
<dbReference type="Proteomes" id="UP001344447">
    <property type="component" value="Unassembled WGS sequence"/>
</dbReference>
<gene>
    <name evidence="6" type="ORF">RB653_005285</name>
</gene>
<evidence type="ECO:0000256" key="1">
    <source>
        <dbReference type="ARBA" id="ARBA00004544"/>
    </source>
</evidence>
<dbReference type="EMBL" id="JAVFKY010000001">
    <property type="protein sequence ID" value="KAK5583687.1"/>
    <property type="molecule type" value="Genomic_DNA"/>
</dbReference>
<evidence type="ECO:0000313" key="6">
    <source>
        <dbReference type="EMBL" id="KAK5583687.1"/>
    </source>
</evidence>
<evidence type="ECO:0000256" key="3">
    <source>
        <dbReference type="ARBA" id="ARBA00022490"/>
    </source>
</evidence>
<proteinExistence type="inferred from homology"/>
<dbReference type="GO" id="GO:0005085">
    <property type="term" value="F:guanyl-nucleotide exchange factor activity"/>
    <property type="evidence" value="ECO:0007669"/>
    <property type="project" value="UniProtKB-KW"/>
</dbReference>
<keyword evidence="7" id="KW-1185">Reference proteome</keyword>
<dbReference type="InterPro" id="IPR016024">
    <property type="entry name" value="ARM-type_fold"/>
</dbReference>
<dbReference type="PANTHER" id="PTHR12425:SF5">
    <property type="entry name" value="SYNEMBRYN"/>
    <property type="match status" value="1"/>
</dbReference>
<organism evidence="6 7">
    <name type="scientific">Dictyostelium firmibasis</name>
    <dbReference type="NCBI Taxonomy" id="79012"/>
    <lineage>
        <taxon>Eukaryota</taxon>
        <taxon>Amoebozoa</taxon>
        <taxon>Evosea</taxon>
        <taxon>Eumycetozoa</taxon>
        <taxon>Dictyostelia</taxon>
        <taxon>Dictyosteliales</taxon>
        <taxon>Dictyosteliaceae</taxon>
        <taxon>Dictyostelium</taxon>
    </lineage>
</organism>
<evidence type="ECO:0000256" key="4">
    <source>
        <dbReference type="ARBA" id="ARBA00022658"/>
    </source>
</evidence>
<evidence type="ECO:0000256" key="5">
    <source>
        <dbReference type="ARBA" id="ARBA00023186"/>
    </source>
</evidence>
<comment type="caution">
    <text evidence="6">The sequence shown here is derived from an EMBL/GenBank/DDBJ whole genome shotgun (WGS) entry which is preliminary data.</text>
</comment>
<reference evidence="6 7" key="1">
    <citation type="submission" date="2023-11" db="EMBL/GenBank/DDBJ databases">
        <title>Dfirmibasis_genome.</title>
        <authorList>
            <person name="Edelbroek B."/>
            <person name="Kjellin J."/>
            <person name="Jerlstrom-Hultqvist J."/>
            <person name="Soderbom F."/>
        </authorList>
    </citation>
    <scope>NUCLEOTIDE SEQUENCE [LARGE SCALE GENOMIC DNA]</scope>
    <source>
        <strain evidence="6 7">TNS-C-14</strain>
    </source>
</reference>
<dbReference type="InterPro" id="IPR019318">
    <property type="entry name" value="Gua_nucleotide_exch_fac_Ric8"/>
</dbReference>
<dbReference type="SUPFAM" id="SSF48371">
    <property type="entry name" value="ARM repeat"/>
    <property type="match status" value="1"/>
</dbReference>
<dbReference type="GO" id="GO:0007186">
    <property type="term" value="P:G protein-coupled receptor signaling pathway"/>
    <property type="evidence" value="ECO:0007669"/>
    <property type="project" value="TreeGrafter"/>
</dbReference>
<keyword evidence="5" id="KW-0143">Chaperone</keyword>
<dbReference type="Pfam" id="PF10165">
    <property type="entry name" value="Ric8"/>
    <property type="match status" value="1"/>
</dbReference>
<protein>
    <submittedName>
        <fullName evidence="6">Uncharacterized protein</fullName>
    </submittedName>
</protein>
<sequence length="437" mass="49626">MEVFNEQYQNQQDSDSLWVETLKKFNTENADKRSFTDRVSVDVKEQFTYNLFHYLKNEFNPSQTVKPAIETMVQVLISLRISLREFTEKDRNIVKNELNIFFKLGNIGEAEKIKIYDNSIREEALKCIVNCISRDPVIQNTFLVEMNGPITLTREVRKNSQEMSEGLLDVIYKVLVHCCAKPEIKLALRPEGLLEFVTEQLLTKVTTTESITKSAPLLADLCRLLFTLTIHLGPLEGGRPTPPNHLELEGCRRLLPIFKKIITQYTPSNNSSDPIYNLKCAVISALINTPKDLYDELIEEIPLTYFQEIFKSQIHLLSSPETAAEFLPILMLLTNTAENVVPTRQQLKEMTFPYDLIKETDEPLSVGIEPPEEVKKTGISSKLIPFMTGSDIGLKHFVSEYFFMICDEDANEVCRLTGFGNAAGLLVTRGLMSLGGK</sequence>
<accession>A0AAN7Z0X8</accession>
<dbReference type="PRINTS" id="PR01802">
    <property type="entry name" value="SYNEMBRYN"/>
</dbReference>
<name>A0AAN7Z0X8_9MYCE</name>
<dbReference type="PANTHER" id="PTHR12425">
    <property type="entry name" value="SYNEMBRYN"/>
    <property type="match status" value="1"/>
</dbReference>
<dbReference type="GO" id="GO:0001965">
    <property type="term" value="F:G-protein alpha-subunit binding"/>
    <property type="evidence" value="ECO:0007669"/>
    <property type="project" value="TreeGrafter"/>
</dbReference>
<comment type="similarity">
    <text evidence="2">Belongs to the synembryn family.</text>
</comment>